<dbReference type="CDD" id="cd00090">
    <property type="entry name" value="HTH_ARSR"/>
    <property type="match status" value="1"/>
</dbReference>
<dbReference type="PROSITE" id="PS50987">
    <property type="entry name" value="HTH_ARSR_2"/>
    <property type="match status" value="1"/>
</dbReference>
<reference evidence="7" key="2">
    <citation type="journal article" date="2021" name="Microbiome">
        <title>Successional dynamics and alternative stable states in a saline activated sludge microbial community over 9 years.</title>
        <authorList>
            <person name="Wang Y."/>
            <person name="Ye J."/>
            <person name="Ju F."/>
            <person name="Liu L."/>
            <person name="Boyd J.A."/>
            <person name="Deng Y."/>
            <person name="Parks D.H."/>
            <person name="Jiang X."/>
            <person name="Yin X."/>
            <person name="Woodcroft B.J."/>
            <person name="Tyson G.W."/>
            <person name="Hugenholtz P."/>
            <person name="Polz M.F."/>
            <person name="Zhang T."/>
        </authorList>
    </citation>
    <scope>NUCLEOTIDE SEQUENCE</scope>
    <source>
        <strain evidence="7">HKST-UBA01</strain>
    </source>
</reference>
<dbReference type="InterPro" id="IPR051081">
    <property type="entry name" value="HTH_MetalResp_TranReg"/>
</dbReference>
<dbReference type="SUPFAM" id="SSF55961">
    <property type="entry name" value="Bet v1-like"/>
    <property type="match status" value="1"/>
</dbReference>
<keyword evidence="4" id="KW-0804">Transcription</keyword>
<dbReference type="InterPro" id="IPR036388">
    <property type="entry name" value="WH-like_DNA-bd_sf"/>
</dbReference>
<dbReference type="SUPFAM" id="SSF46785">
    <property type="entry name" value="Winged helix' DNA-binding domain"/>
    <property type="match status" value="1"/>
</dbReference>
<dbReference type="Gene3D" id="1.10.10.10">
    <property type="entry name" value="Winged helix-like DNA-binding domain superfamily/Winged helix DNA-binding domain"/>
    <property type="match status" value="1"/>
</dbReference>
<proteinExistence type="inferred from homology"/>
<organism evidence="7 8">
    <name type="scientific">Eiseniibacteriota bacterium</name>
    <dbReference type="NCBI Taxonomy" id="2212470"/>
    <lineage>
        <taxon>Bacteria</taxon>
        <taxon>Candidatus Eiseniibacteriota</taxon>
    </lineage>
</organism>
<dbReference type="SMART" id="SM00418">
    <property type="entry name" value="HTH_ARSR"/>
    <property type="match status" value="1"/>
</dbReference>
<reference evidence="7" key="1">
    <citation type="submission" date="2020-04" db="EMBL/GenBank/DDBJ databases">
        <authorList>
            <person name="Zhang T."/>
        </authorList>
    </citation>
    <scope>NUCLEOTIDE SEQUENCE</scope>
    <source>
        <strain evidence="7">HKST-UBA01</strain>
    </source>
</reference>
<dbReference type="GO" id="GO:0003700">
    <property type="term" value="F:DNA-binding transcription factor activity"/>
    <property type="evidence" value="ECO:0007669"/>
    <property type="project" value="InterPro"/>
</dbReference>
<evidence type="ECO:0000313" key="8">
    <source>
        <dbReference type="Proteomes" id="UP000697710"/>
    </source>
</evidence>
<dbReference type="InterPro" id="IPR013538">
    <property type="entry name" value="ASHA1/2-like_C"/>
</dbReference>
<dbReference type="PRINTS" id="PR00778">
    <property type="entry name" value="HTHARSR"/>
</dbReference>
<name>A0A956M2U4_UNCEI</name>
<keyword evidence="2" id="KW-0805">Transcription regulation</keyword>
<dbReference type="Proteomes" id="UP000697710">
    <property type="component" value="Unassembled WGS sequence"/>
</dbReference>
<keyword evidence="3" id="KW-0238">DNA-binding</keyword>
<evidence type="ECO:0000259" key="6">
    <source>
        <dbReference type="PROSITE" id="PS50987"/>
    </source>
</evidence>
<dbReference type="GO" id="GO:0003677">
    <property type="term" value="F:DNA binding"/>
    <property type="evidence" value="ECO:0007669"/>
    <property type="project" value="UniProtKB-KW"/>
</dbReference>
<dbReference type="AlphaFoldDB" id="A0A956M2U4"/>
<feature type="domain" description="HTH arsR-type" evidence="6">
    <location>
        <begin position="2"/>
        <end position="96"/>
    </location>
</feature>
<evidence type="ECO:0000256" key="2">
    <source>
        <dbReference type="ARBA" id="ARBA00023015"/>
    </source>
</evidence>
<dbReference type="Gene3D" id="3.30.530.20">
    <property type="match status" value="1"/>
</dbReference>
<evidence type="ECO:0000256" key="5">
    <source>
        <dbReference type="SAM" id="MobiDB-lite"/>
    </source>
</evidence>
<comment type="similarity">
    <text evidence="1">Belongs to the AHA1 family.</text>
</comment>
<sequence>MTTQGSEKRLRPVWRALADPTRRAILDLLRDRPRTTGELAEAFPVSRFAVMKHLSLLVDAGLVVVRRQGRERWNHLNAVPLREIYERWVQPYQDHWASQAISIARHVEGDTSMAKTKQPTPAPATPPGGESRWLVIEHEVTIEAPPETVWRALTEDIGRWWRDGFYALGNARGMRLEPTLGGRMYEHADDGSAVVWFTVIAIQPGRSIDLAGHITVAFGGPTVALLRFEVEKTKSATRLKVSESRIGAVADAAAKETQNGWRLLLDEGLKPFVESAGSRKKRTKAK</sequence>
<dbReference type="InterPro" id="IPR011991">
    <property type="entry name" value="ArsR-like_HTH"/>
</dbReference>
<dbReference type="InterPro" id="IPR001845">
    <property type="entry name" value="HTH_ArsR_DNA-bd_dom"/>
</dbReference>
<dbReference type="NCBIfam" id="NF033788">
    <property type="entry name" value="HTH_metalloreg"/>
    <property type="match status" value="1"/>
</dbReference>
<evidence type="ECO:0000313" key="7">
    <source>
        <dbReference type="EMBL" id="MCA9730204.1"/>
    </source>
</evidence>
<protein>
    <submittedName>
        <fullName evidence="7">Metalloregulator ArsR/SmtB family transcription factor</fullName>
    </submittedName>
</protein>
<dbReference type="InterPro" id="IPR023393">
    <property type="entry name" value="START-like_dom_sf"/>
</dbReference>
<evidence type="ECO:0000256" key="3">
    <source>
        <dbReference type="ARBA" id="ARBA00023125"/>
    </source>
</evidence>
<dbReference type="InterPro" id="IPR036390">
    <property type="entry name" value="WH_DNA-bd_sf"/>
</dbReference>
<comment type="caution">
    <text evidence="7">The sequence shown here is derived from an EMBL/GenBank/DDBJ whole genome shotgun (WGS) entry which is preliminary data.</text>
</comment>
<dbReference type="PANTHER" id="PTHR33154:SF33">
    <property type="entry name" value="TRANSCRIPTIONAL REPRESSOR SDPR"/>
    <property type="match status" value="1"/>
</dbReference>
<dbReference type="Pfam" id="PF08327">
    <property type="entry name" value="AHSA1"/>
    <property type="match status" value="1"/>
</dbReference>
<evidence type="ECO:0000256" key="4">
    <source>
        <dbReference type="ARBA" id="ARBA00023163"/>
    </source>
</evidence>
<dbReference type="Pfam" id="PF12840">
    <property type="entry name" value="HTH_20"/>
    <property type="match status" value="1"/>
</dbReference>
<dbReference type="PANTHER" id="PTHR33154">
    <property type="entry name" value="TRANSCRIPTIONAL REGULATOR, ARSR FAMILY"/>
    <property type="match status" value="1"/>
</dbReference>
<dbReference type="EMBL" id="JAGQHR010001043">
    <property type="protein sequence ID" value="MCA9730204.1"/>
    <property type="molecule type" value="Genomic_DNA"/>
</dbReference>
<feature type="region of interest" description="Disordered" evidence="5">
    <location>
        <begin position="111"/>
        <end position="130"/>
    </location>
</feature>
<gene>
    <name evidence="7" type="ORF">KC729_21145</name>
</gene>
<evidence type="ECO:0000256" key="1">
    <source>
        <dbReference type="ARBA" id="ARBA00006817"/>
    </source>
</evidence>
<accession>A0A956M2U4</accession>